<dbReference type="AlphaFoldDB" id="A0A7W9HT42"/>
<evidence type="ECO:0000313" key="8">
    <source>
        <dbReference type="EMBL" id="MBB5807964.1"/>
    </source>
</evidence>
<dbReference type="SUPFAM" id="SSF51445">
    <property type="entry name" value="(Trans)glycosidases"/>
    <property type="match status" value="1"/>
</dbReference>
<comment type="catalytic activity">
    <reaction evidence="1 6">
        <text>The enzyme specifically hydrolyzes (1-&gt;4)-beta-D-galactosidic linkages in type I arabinogalactans.</text>
        <dbReference type="EC" id="3.2.1.89"/>
    </reaction>
</comment>
<organism evidence="8 9">
    <name type="scientific">Saccharothrix ecbatanensis</name>
    <dbReference type="NCBI Taxonomy" id="1105145"/>
    <lineage>
        <taxon>Bacteria</taxon>
        <taxon>Bacillati</taxon>
        <taxon>Actinomycetota</taxon>
        <taxon>Actinomycetes</taxon>
        <taxon>Pseudonocardiales</taxon>
        <taxon>Pseudonocardiaceae</taxon>
        <taxon>Saccharothrix</taxon>
    </lineage>
</organism>
<dbReference type="GO" id="GO:0015926">
    <property type="term" value="F:glucosidase activity"/>
    <property type="evidence" value="ECO:0007669"/>
    <property type="project" value="InterPro"/>
</dbReference>
<evidence type="ECO:0000256" key="1">
    <source>
        <dbReference type="ARBA" id="ARBA00001695"/>
    </source>
</evidence>
<evidence type="ECO:0000256" key="5">
    <source>
        <dbReference type="ARBA" id="ARBA00023295"/>
    </source>
</evidence>
<keyword evidence="6" id="KW-0732">Signal</keyword>
<evidence type="ECO:0000256" key="6">
    <source>
        <dbReference type="RuleBase" id="RU361192"/>
    </source>
</evidence>
<comment type="similarity">
    <text evidence="2 6">Belongs to the glycosyl hydrolase 53 family.</text>
</comment>
<evidence type="ECO:0000256" key="3">
    <source>
        <dbReference type="ARBA" id="ARBA00012556"/>
    </source>
</evidence>
<keyword evidence="9" id="KW-1185">Reference proteome</keyword>
<dbReference type="Proteomes" id="UP000552097">
    <property type="component" value="Unassembled WGS sequence"/>
</dbReference>
<evidence type="ECO:0000256" key="4">
    <source>
        <dbReference type="ARBA" id="ARBA00022801"/>
    </source>
</evidence>
<dbReference type="PANTHER" id="PTHR34983:SF1">
    <property type="entry name" value="ARABINOGALACTAN ENDO-BETA-1,4-GALACTANASE A"/>
    <property type="match status" value="1"/>
</dbReference>
<dbReference type="Gene3D" id="2.60.120.260">
    <property type="entry name" value="Galactose-binding domain-like"/>
    <property type="match status" value="1"/>
</dbReference>
<feature type="signal peptide" evidence="6">
    <location>
        <begin position="1"/>
        <end position="26"/>
    </location>
</feature>
<evidence type="ECO:0000313" key="9">
    <source>
        <dbReference type="Proteomes" id="UP000552097"/>
    </source>
</evidence>
<dbReference type="GO" id="GO:0031218">
    <property type="term" value="F:arabinogalactan endo-1,4-beta-galactosidase activity"/>
    <property type="evidence" value="ECO:0007669"/>
    <property type="project" value="UniProtKB-EC"/>
</dbReference>
<keyword evidence="5 6" id="KW-0326">Glycosidase</keyword>
<gene>
    <name evidence="8" type="ORF">F4560_007732</name>
</gene>
<dbReference type="InterPro" id="IPR011683">
    <property type="entry name" value="Glyco_hydro_53"/>
</dbReference>
<dbReference type="GO" id="GO:0045490">
    <property type="term" value="P:pectin catabolic process"/>
    <property type="evidence" value="ECO:0007669"/>
    <property type="project" value="TreeGrafter"/>
</dbReference>
<dbReference type="EC" id="3.2.1.89" evidence="3 6"/>
<keyword evidence="4 6" id="KW-0378">Hydrolase</keyword>
<dbReference type="InterPro" id="IPR017853">
    <property type="entry name" value="GH"/>
</dbReference>
<feature type="chain" id="PRO_5031609335" description="Arabinogalactan endo-beta-1,4-galactanase" evidence="6">
    <location>
        <begin position="27"/>
        <end position="511"/>
    </location>
</feature>
<protein>
    <recommendedName>
        <fullName evidence="3 6">Arabinogalactan endo-beta-1,4-galactanase</fullName>
        <ecNumber evidence="3 6">3.2.1.89</ecNumber>
    </recommendedName>
</protein>
<sequence>MTGPKKLLAAAVVFAAAAVGAPAASAASTITNGGFESGTSGWTTSSPNGTQGASFTESGGRSGSYRLSHWSSSAYQVENRQTLTGLANGRFTARVWVRSGGGQIQSYVALRGCGGAEQRTHVPVSAGALWIQLAVTTNVTGGQCTVVLSSNARAGNWANFDDVQFASGQTSLPIRGGDVSTLKKAEDLGGVYRTASGQQQEALQILKANGMNLVRLKVWVNPADGYNDKAKVLAMAKKVKAQGLQLMVDFHYSDTWADPGRQNKPAAWASYNFQRLTQAVYDHTYDVLNALKAQGTTADMVQVGNEINGGMLWPDGSTDNWDRLATLLKSGVSAVKAVSSSTKVILHVAKGTDTGAVRWWYDSAVARGVPFDIIGLSYYGYWHGTLGELQRTMFEAAPRYNKDILVVETAYPFTMDNADYEGNAFTDASALVPGYPATSEGQLANFRDVLSVVQSVPGGRGMGAVYWEPTWYAVPGNNWDPYDPSTGSGWDNQALFDWSGRALPAITAFNR</sequence>
<evidence type="ECO:0000256" key="7">
    <source>
        <dbReference type="SAM" id="MobiDB-lite"/>
    </source>
</evidence>
<feature type="compositionally biased region" description="Polar residues" evidence="7">
    <location>
        <begin position="38"/>
        <end position="59"/>
    </location>
</feature>
<comment type="caution">
    <text evidence="8">The sequence shown here is derived from an EMBL/GenBank/DDBJ whole genome shotgun (WGS) entry which is preliminary data.</text>
</comment>
<accession>A0A7W9HT42</accession>
<dbReference type="RefSeq" id="WP_184927940.1">
    <property type="nucleotide sequence ID" value="NZ_JACHMO010000001.1"/>
</dbReference>
<dbReference type="Gene3D" id="3.20.20.80">
    <property type="entry name" value="Glycosidases"/>
    <property type="match status" value="1"/>
</dbReference>
<name>A0A7W9HT42_9PSEU</name>
<dbReference type="EMBL" id="JACHMO010000001">
    <property type="protein sequence ID" value="MBB5807964.1"/>
    <property type="molecule type" value="Genomic_DNA"/>
</dbReference>
<dbReference type="Pfam" id="PF07745">
    <property type="entry name" value="Glyco_hydro_53"/>
    <property type="match status" value="1"/>
</dbReference>
<feature type="region of interest" description="Disordered" evidence="7">
    <location>
        <begin position="38"/>
        <end position="60"/>
    </location>
</feature>
<dbReference type="PANTHER" id="PTHR34983">
    <property type="entry name" value="ARABINOGALACTAN ENDO-BETA-1,4-GALACTANASE A"/>
    <property type="match status" value="1"/>
</dbReference>
<evidence type="ECO:0000256" key="2">
    <source>
        <dbReference type="ARBA" id="ARBA00010687"/>
    </source>
</evidence>
<reference evidence="8 9" key="1">
    <citation type="submission" date="2020-08" db="EMBL/GenBank/DDBJ databases">
        <title>Sequencing the genomes of 1000 actinobacteria strains.</title>
        <authorList>
            <person name="Klenk H.-P."/>
        </authorList>
    </citation>
    <scope>NUCLEOTIDE SEQUENCE [LARGE SCALE GENOMIC DNA]</scope>
    <source>
        <strain evidence="8 9">DSM 45486</strain>
    </source>
</reference>
<proteinExistence type="inferred from homology"/>